<reference evidence="2" key="1">
    <citation type="submission" date="2020-05" db="EMBL/GenBank/DDBJ databases">
        <authorList>
            <person name="Chiriac C."/>
            <person name="Salcher M."/>
            <person name="Ghai R."/>
            <person name="Kavagutti S V."/>
        </authorList>
    </citation>
    <scope>NUCLEOTIDE SEQUENCE</scope>
</reference>
<protein>
    <submittedName>
        <fullName evidence="2">Uncharacterized protein</fullName>
    </submittedName>
</protein>
<dbReference type="EMBL" id="LR797491">
    <property type="protein sequence ID" value="CAB4220837.1"/>
    <property type="molecule type" value="Genomic_DNA"/>
</dbReference>
<proteinExistence type="predicted"/>
<sequence>MAGKGGGDFLNTLGQLVIPQTMAGMQKYRMVEDAQRKEDGQDWTSRLLLGGMSPSPQMNMQSFPKLPDGTPDIMAMTKPKDAAPSPILSDLNQSKMLNSVLGPKNVIESMVAARTKAAQPYDLAEGASRFVGNSLVATNPKAPPKADLVTIKMPGGGVKSFNAATQQAEIGSALSGGGVEVNTPASQVNINNTPVNAALTDASKAALTGRRESAVGAFGQLAALDRQEQALNDGLKTGASTDYLAWGNNWAQSLGVAPETANKIFGIVPTSAADFDSASKEMTSAYIKQLGANPSNSDLEFAKQMMPQLRTNPQAAPLLIDRIRQKAKGNIGVYRKMVSSLGDDPSASILRSELDAQEGAYNEQKASTNAPRPNPGKPAPGVPNGNVIQSLPSDAVSNDGGKTYTSPSYPGKIIRPQ</sequence>
<name>A0A6J5RZ39_9CAUD</name>
<organism evidence="2">
    <name type="scientific">uncultured Caudovirales phage</name>
    <dbReference type="NCBI Taxonomy" id="2100421"/>
    <lineage>
        <taxon>Viruses</taxon>
        <taxon>Duplodnaviria</taxon>
        <taxon>Heunggongvirae</taxon>
        <taxon>Uroviricota</taxon>
        <taxon>Caudoviricetes</taxon>
        <taxon>Peduoviridae</taxon>
        <taxon>Maltschvirus</taxon>
        <taxon>Maltschvirus maltsch</taxon>
    </lineage>
</organism>
<gene>
    <name evidence="2" type="ORF">UFOVP1376_16</name>
    <name evidence="3" type="ORF">UFOVP1623_47</name>
</gene>
<evidence type="ECO:0000313" key="2">
    <source>
        <dbReference type="EMBL" id="CAB4202442.1"/>
    </source>
</evidence>
<feature type="compositionally biased region" description="Pro residues" evidence="1">
    <location>
        <begin position="372"/>
        <end position="381"/>
    </location>
</feature>
<evidence type="ECO:0000313" key="3">
    <source>
        <dbReference type="EMBL" id="CAB4220837.1"/>
    </source>
</evidence>
<dbReference type="EMBL" id="LR797312">
    <property type="protein sequence ID" value="CAB4202442.1"/>
    <property type="molecule type" value="Genomic_DNA"/>
</dbReference>
<accession>A0A6J5RZ39</accession>
<feature type="compositionally biased region" description="Polar residues" evidence="1">
    <location>
        <begin position="386"/>
        <end position="396"/>
    </location>
</feature>
<evidence type="ECO:0000256" key="1">
    <source>
        <dbReference type="SAM" id="MobiDB-lite"/>
    </source>
</evidence>
<feature type="region of interest" description="Disordered" evidence="1">
    <location>
        <begin position="359"/>
        <end position="417"/>
    </location>
</feature>